<organism evidence="2 3">
    <name type="scientific">Geomicrobium sediminis</name>
    <dbReference type="NCBI Taxonomy" id="1347788"/>
    <lineage>
        <taxon>Bacteria</taxon>
        <taxon>Bacillati</taxon>
        <taxon>Bacillota</taxon>
        <taxon>Bacilli</taxon>
        <taxon>Bacillales</taxon>
        <taxon>Geomicrobium</taxon>
    </lineage>
</organism>
<keyword evidence="1" id="KW-0472">Membrane</keyword>
<dbReference type="Proteomes" id="UP000741863">
    <property type="component" value="Unassembled WGS sequence"/>
</dbReference>
<comment type="caution">
    <text evidence="2">The sequence shown here is derived from an EMBL/GenBank/DDBJ whole genome shotgun (WGS) entry which is preliminary data.</text>
</comment>
<proteinExistence type="predicted"/>
<feature type="transmembrane region" description="Helical" evidence="1">
    <location>
        <begin position="39"/>
        <end position="57"/>
    </location>
</feature>
<evidence type="ECO:0000256" key="1">
    <source>
        <dbReference type="SAM" id="Phobius"/>
    </source>
</evidence>
<dbReference type="EMBL" id="JAFBEC010000002">
    <property type="protein sequence ID" value="MBM7631547.1"/>
    <property type="molecule type" value="Genomic_DNA"/>
</dbReference>
<keyword evidence="1" id="KW-1133">Transmembrane helix</keyword>
<protein>
    <submittedName>
        <fullName evidence="2">Uncharacterized protein (DUF983 family)</fullName>
    </submittedName>
</protein>
<keyword evidence="1" id="KW-0812">Transmembrane</keyword>
<keyword evidence="3" id="KW-1185">Reference proteome</keyword>
<reference evidence="2 3" key="1">
    <citation type="submission" date="2021-01" db="EMBL/GenBank/DDBJ databases">
        <title>Genomic Encyclopedia of Type Strains, Phase IV (KMG-IV): sequencing the most valuable type-strain genomes for metagenomic binning, comparative biology and taxonomic classification.</title>
        <authorList>
            <person name="Goeker M."/>
        </authorList>
    </citation>
    <scope>NUCLEOTIDE SEQUENCE [LARGE SCALE GENOMIC DNA]</scope>
    <source>
        <strain evidence="2 3">DSM 25540</strain>
    </source>
</reference>
<evidence type="ECO:0000313" key="2">
    <source>
        <dbReference type="EMBL" id="MBM7631547.1"/>
    </source>
</evidence>
<sequence>MNQRVVMKLNRHVLGIILFGIVAISSYLMLDLFTPLPEWGNILMAIVAGFLVEFLVLRRS</sequence>
<gene>
    <name evidence="2" type="ORF">JOD17_000639</name>
</gene>
<name>A0ABS2P8B5_9BACL</name>
<dbReference type="RefSeq" id="WP_204695667.1">
    <property type="nucleotide sequence ID" value="NZ_JAFBEC010000002.1"/>
</dbReference>
<evidence type="ECO:0000313" key="3">
    <source>
        <dbReference type="Proteomes" id="UP000741863"/>
    </source>
</evidence>
<accession>A0ABS2P8B5</accession>
<feature type="transmembrane region" description="Helical" evidence="1">
    <location>
        <begin position="12"/>
        <end position="33"/>
    </location>
</feature>